<feature type="region of interest" description="Disordered" evidence="1">
    <location>
        <begin position="1"/>
        <end position="65"/>
    </location>
</feature>
<feature type="compositionally biased region" description="Low complexity" evidence="1">
    <location>
        <begin position="44"/>
        <end position="58"/>
    </location>
</feature>
<proteinExistence type="predicted"/>
<evidence type="ECO:0000313" key="2">
    <source>
        <dbReference type="EMBL" id="KAK4009240.1"/>
    </source>
</evidence>
<protein>
    <submittedName>
        <fullName evidence="2">Uncharacterized protein</fullName>
    </submittedName>
</protein>
<comment type="caution">
    <text evidence="2">The sequence shown here is derived from an EMBL/GenBank/DDBJ whole genome shotgun (WGS) entry which is preliminary data.</text>
</comment>
<name>A0ABQ9Z8L3_9CRUS</name>
<dbReference type="Proteomes" id="UP001234178">
    <property type="component" value="Unassembled WGS sequence"/>
</dbReference>
<evidence type="ECO:0000313" key="3">
    <source>
        <dbReference type="Proteomes" id="UP001234178"/>
    </source>
</evidence>
<keyword evidence="3" id="KW-1185">Reference proteome</keyword>
<gene>
    <name evidence="2" type="ORF">OUZ56_018356</name>
</gene>
<feature type="compositionally biased region" description="Pro residues" evidence="1">
    <location>
        <begin position="33"/>
        <end position="43"/>
    </location>
</feature>
<feature type="compositionally biased region" description="Polar residues" evidence="1">
    <location>
        <begin position="15"/>
        <end position="29"/>
    </location>
</feature>
<organism evidence="2 3">
    <name type="scientific">Daphnia magna</name>
    <dbReference type="NCBI Taxonomy" id="35525"/>
    <lineage>
        <taxon>Eukaryota</taxon>
        <taxon>Metazoa</taxon>
        <taxon>Ecdysozoa</taxon>
        <taxon>Arthropoda</taxon>
        <taxon>Crustacea</taxon>
        <taxon>Branchiopoda</taxon>
        <taxon>Diplostraca</taxon>
        <taxon>Cladocera</taxon>
        <taxon>Anomopoda</taxon>
        <taxon>Daphniidae</taxon>
        <taxon>Daphnia</taxon>
    </lineage>
</organism>
<reference evidence="2 3" key="1">
    <citation type="journal article" date="2023" name="Nucleic Acids Res.">
        <title>The hologenome of Daphnia magna reveals possible DNA methylation and microbiome-mediated evolution of the host genome.</title>
        <authorList>
            <person name="Chaturvedi A."/>
            <person name="Li X."/>
            <person name="Dhandapani V."/>
            <person name="Marshall H."/>
            <person name="Kissane S."/>
            <person name="Cuenca-Cambronero M."/>
            <person name="Asole G."/>
            <person name="Calvet F."/>
            <person name="Ruiz-Romero M."/>
            <person name="Marangio P."/>
            <person name="Guigo R."/>
            <person name="Rago D."/>
            <person name="Mirbahai L."/>
            <person name="Eastwood N."/>
            <person name="Colbourne J.K."/>
            <person name="Zhou J."/>
            <person name="Mallon E."/>
            <person name="Orsini L."/>
        </authorList>
    </citation>
    <scope>NUCLEOTIDE SEQUENCE [LARGE SCALE GENOMIC DNA]</scope>
    <source>
        <strain evidence="2">LRV0_1</strain>
    </source>
</reference>
<dbReference type="EMBL" id="JAOYFB010000003">
    <property type="protein sequence ID" value="KAK4009240.1"/>
    <property type="molecule type" value="Genomic_DNA"/>
</dbReference>
<accession>A0ABQ9Z8L3</accession>
<sequence>MSLLSRRNIHGDPNEMNSMPTYWNDSQMTPLSTPRPSPSPGPYEPSYSSQQNYSGNSKKNVDKGGMVAKAVLSIT</sequence>
<evidence type="ECO:0000256" key="1">
    <source>
        <dbReference type="SAM" id="MobiDB-lite"/>
    </source>
</evidence>